<accession>A0A0J8XUA6</accession>
<evidence type="ECO:0008006" key="3">
    <source>
        <dbReference type="Google" id="ProtNLM"/>
    </source>
</evidence>
<dbReference type="STRING" id="680026.AB733_20505"/>
<reference evidence="1 2" key="1">
    <citation type="submission" date="2018-01" db="EMBL/GenBank/DDBJ databases">
        <title>Whole genome sequencing of Histamine producing bacteria.</title>
        <authorList>
            <person name="Butler K."/>
        </authorList>
    </citation>
    <scope>NUCLEOTIDE SEQUENCE [LARGE SCALE GENOMIC DNA]</scope>
    <source>
        <strain evidence="1 2">DSM 24669</strain>
    </source>
</reference>
<dbReference type="OrthoDB" id="285410at2"/>
<dbReference type="EMBL" id="PYLZ01000007">
    <property type="protein sequence ID" value="PSW23714.1"/>
    <property type="molecule type" value="Genomic_DNA"/>
</dbReference>
<evidence type="ECO:0000313" key="2">
    <source>
        <dbReference type="Proteomes" id="UP000240481"/>
    </source>
</evidence>
<dbReference type="RefSeq" id="WP_048900467.1">
    <property type="nucleotide sequence ID" value="NZ_AP024852.1"/>
</dbReference>
<dbReference type="Proteomes" id="UP000240481">
    <property type="component" value="Unassembled WGS sequence"/>
</dbReference>
<evidence type="ECO:0000313" key="1">
    <source>
        <dbReference type="EMBL" id="PSW23714.1"/>
    </source>
</evidence>
<dbReference type="NCBIfam" id="TIGR03853">
    <property type="entry name" value="matur_matur"/>
    <property type="match status" value="1"/>
</dbReference>
<sequence length="80" mass="9124">MTESVHAHNVLNMLLEDGADFSLDSLRQAVVALYGEDVRFHTCSLQDLTFDALLTFLLDRRKVIQDGDKIMANRDRMCSH</sequence>
<keyword evidence="2" id="KW-1185">Reference proteome</keyword>
<name>A0A0J8XUA6_9GAMM</name>
<comment type="caution">
    <text evidence="1">The sequence shown here is derived from an EMBL/GenBank/DDBJ whole genome shotgun (WGS) entry which is preliminary data.</text>
</comment>
<dbReference type="InterPro" id="IPR019620">
    <property type="entry name" value="Metal-bd_prot_put"/>
</dbReference>
<gene>
    <name evidence="1" type="ORF">C9I94_13485</name>
</gene>
<organism evidence="1 2">
    <name type="scientific">Photobacterium swingsii</name>
    <dbReference type="NCBI Taxonomy" id="680026"/>
    <lineage>
        <taxon>Bacteria</taxon>
        <taxon>Pseudomonadati</taxon>
        <taxon>Pseudomonadota</taxon>
        <taxon>Gammaproteobacteria</taxon>
        <taxon>Vibrionales</taxon>
        <taxon>Vibrionaceae</taxon>
        <taxon>Photobacterium</taxon>
    </lineage>
</organism>
<dbReference type="Pfam" id="PF10678">
    <property type="entry name" value="DUF2492"/>
    <property type="match status" value="1"/>
</dbReference>
<dbReference type="AlphaFoldDB" id="A0A0J8XUA6"/>
<proteinExistence type="predicted"/>
<protein>
    <recommendedName>
        <fullName evidence="3">DUF2492 domain-containing protein</fullName>
    </recommendedName>
</protein>